<protein>
    <submittedName>
        <fullName evidence="1">Uncharacterized protein</fullName>
    </submittedName>
</protein>
<evidence type="ECO:0000313" key="1">
    <source>
        <dbReference type="EMBL" id="AAU19430.1"/>
    </source>
</evidence>
<dbReference type="RefSeq" id="WP_000734446.1">
    <property type="nucleotide sequence ID" value="NC_006274.1"/>
</dbReference>
<sequence>MKKLKVNVYAQRDEQFDRFMYMIEDMNEELGFQFDKKAFGGEFVEEELHYSIFLLNTHFANNIWLVEQVQMLKAKGAHDQSLLFILTDRERVKDADLTLIEKDLEKTLQKFIHKPNIISMSLVGYEAYMNKDDRFIFWNEQVKEHCSIKQLNNNNEYMLLFNKFLGIDTLKQHFVLWLENKQLVSLGNVSTPTVIGKNIPGIIIEEIEKKLGCSVAIFNKQSEFEVMSNNLGVISFVAVDALNEANDILSCHSNVNVIVLNPDEVSLNRDLDQRLMPFFESVYEKRNFPKGVLEKDEELLILDEKGYPMPKYKVDNWNEEILRSSGLLKILNKVEEVTK</sequence>
<reference evidence="2" key="1">
    <citation type="journal article" date="2006" name="J. Bacteriol.">
        <title>Pathogenomic sequence analysis of Bacillus cereus and Bacillus thuringiensis isolates closely related to Bacillus anthracis.</title>
        <authorList>
            <person name="Han C.S."/>
            <person name="Xie G."/>
            <person name="Challacombe J.F."/>
            <person name="Altherr M.R."/>
            <person name="Bhotika S.S."/>
            <person name="Brown N."/>
            <person name="Bruce D."/>
            <person name="Campbell C.S."/>
            <person name="Campbell M.L."/>
            <person name="Chen J."/>
            <person name="Chertkov O."/>
            <person name="Cleland C."/>
            <person name="Dimitrijevic M."/>
            <person name="Doggett N.A."/>
            <person name="Fawcett J.J."/>
            <person name="Glavina T."/>
            <person name="Goodwin L.A."/>
            <person name="Green L.D."/>
            <person name="Hill K.K."/>
            <person name="Hitchcock P."/>
            <person name="Jackson P.J."/>
            <person name="Keim P."/>
            <person name="Kewalramani A.R."/>
            <person name="Longmire J."/>
            <person name="Lucas S."/>
            <person name="Malfatti S."/>
            <person name="McMurry K."/>
            <person name="Meincke L.J."/>
            <person name="Misra M."/>
            <person name="Moseman B.L."/>
            <person name="Mundt M."/>
            <person name="Munk A.C."/>
            <person name="Okinaka R.T."/>
            <person name="Parson-Quintana B."/>
            <person name="Reilly L.P."/>
            <person name="Richardson P."/>
            <person name="Robinson D.L."/>
            <person name="Rubin E."/>
            <person name="Saunders E."/>
            <person name="Tapia R."/>
            <person name="Tesmer J.G."/>
            <person name="Thayer N."/>
            <person name="Thompson L.S."/>
            <person name="Tice H."/>
            <person name="Ticknor L.O."/>
            <person name="Wills P.L."/>
            <person name="Brettin T.S."/>
            <person name="Gilna P."/>
        </authorList>
    </citation>
    <scope>NUCLEOTIDE SEQUENCE [LARGE SCALE GENOMIC DNA]</scope>
    <source>
        <strain evidence="2">ZK / E33L</strain>
    </source>
</reference>
<dbReference type="EMBL" id="CP000001">
    <property type="protein sequence ID" value="AAU19430.1"/>
    <property type="molecule type" value="Genomic_DNA"/>
</dbReference>
<name>Q63F94_BACCZ</name>
<dbReference type="AlphaFoldDB" id="Q63F94"/>
<evidence type="ECO:0000313" key="2">
    <source>
        <dbReference type="Proteomes" id="UP000002612"/>
    </source>
</evidence>
<accession>Q63F94</accession>
<proteinExistence type="predicted"/>
<dbReference type="KEGG" id="bcz:BCE33L0814"/>
<organism evidence="1 2">
    <name type="scientific">Bacillus cereus (strain ZK / E33L)</name>
    <dbReference type="NCBI Taxonomy" id="288681"/>
    <lineage>
        <taxon>Bacteria</taxon>
        <taxon>Bacillati</taxon>
        <taxon>Bacillota</taxon>
        <taxon>Bacilli</taxon>
        <taxon>Bacillales</taxon>
        <taxon>Bacillaceae</taxon>
        <taxon>Bacillus</taxon>
        <taxon>Bacillus cereus group</taxon>
    </lineage>
</organism>
<gene>
    <name evidence="1" type="ordered locus">BCE33L0814</name>
</gene>
<dbReference type="Proteomes" id="UP000002612">
    <property type="component" value="Chromosome"/>
</dbReference>